<feature type="transmembrane region" description="Helical" evidence="12">
    <location>
        <begin position="14"/>
        <end position="40"/>
    </location>
</feature>
<keyword evidence="11 12" id="KW-0472">Membrane</keyword>
<organism evidence="14 15">
    <name type="scientific">Paenibacillus profundus</name>
    <dbReference type="NCBI Taxonomy" id="1173085"/>
    <lineage>
        <taxon>Bacteria</taxon>
        <taxon>Bacillati</taxon>
        <taxon>Bacillota</taxon>
        <taxon>Bacilli</taxon>
        <taxon>Bacillales</taxon>
        <taxon>Paenibacillaceae</taxon>
        <taxon>Paenibacillus</taxon>
    </lineage>
</organism>
<comment type="subcellular location">
    <subcellularLocation>
        <location evidence="2">Membrane</location>
        <topology evidence="2">Multi-pass membrane protein</topology>
    </subcellularLocation>
</comment>
<evidence type="ECO:0000259" key="13">
    <source>
        <dbReference type="Pfam" id="PF02163"/>
    </source>
</evidence>
<keyword evidence="6" id="KW-0479">Metal-binding</keyword>
<feature type="domain" description="Peptidase M50" evidence="13">
    <location>
        <begin position="120"/>
        <end position="148"/>
    </location>
</feature>
<evidence type="ECO:0000256" key="12">
    <source>
        <dbReference type="SAM" id="Phobius"/>
    </source>
</evidence>
<dbReference type="EMBL" id="JAJNBZ010000008">
    <property type="protein sequence ID" value="MCE5170251.1"/>
    <property type="molecule type" value="Genomic_DNA"/>
</dbReference>
<dbReference type="CDD" id="cd06161">
    <property type="entry name" value="S2P-M50_SpoIVFB"/>
    <property type="match status" value="1"/>
</dbReference>
<evidence type="ECO:0000256" key="10">
    <source>
        <dbReference type="ARBA" id="ARBA00023049"/>
    </source>
</evidence>
<evidence type="ECO:0000256" key="9">
    <source>
        <dbReference type="ARBA" id="ARBA00022989"/>
    </source>
</evidence>
<evidence type="ECO:0000256" key="4">
    <source>
        <dbReference type="ARBA" id="ARBA00022670"/>
    </source>
</evidence>
<keyword evidence="7" id="KW-0378">Hydrolase</keyword>
<evidence type="ECO:0000256" key="6">
    <source>
        <dbReference type="ARBA" id="ARBA00022723"/>
    </source>
</evidence>
<evidence type="ECO:0000256" key="3">
    <source>
        <dbReference type="ARBA" id="ARBA00007931"/>
    </source>
</evidence>
<dbReference type="Pfam" id="PF02163">
    <property type="entry name" value="Peptidase_M50"/>
    <property type="match status" value="2"/>
</dbReference>
<evidence type="ECO:0000313" key="14">
    <source>
        <dbReference type="EMBL" id="MCE5170251.1"/>
    </source>
</evidence>
<feature type="transmembrane region" description="Helical" evidence="12">
    <location>
        <begin position="182"/>
        <end position="199"/>
    </location>
</feature>
<dbReference type="RefSeq" id="WP_019422362.1">
    <property type="nucleotide sequence ID" value="NZ_JAJNBZ010000008.1"/>
</dbReference>
<protein>
    <submittedName>
        <fullName evidence="14">M50 family metallopeptidase</fullName>
    </submittedName>
</protein>
<evidence type="ECO:0000256" key="5">
    <source>
        <dbReference type="ARBA" id="ARBA00022692"/>
    </source>
</evidence>
<evidence type="ECO:0000256" key="7">
    <source>
        <dbReference type="ARBA" id="ARBA00022801"/>
    </source>
</evidence>
<comment type="cofactor">
    <cofactor evidence="1">
        <name>Zn(2+)</name>
        <dbReference type="ChEBI" id="CHEBI:29105"/>
    </cofactor>
</comment>
<dbReference type="PANTHER" id="PTHR39188:SF3">
    <property type="entry name" value="STAGE IV SPORULATION PROTEIN FB"/>
    <property type="match status" value="1"/>
</dbReference>
<feature type="domain" description="Peptidase M50" evidence="13">
    <location>
        <begin position="31"/>
        <end position="102"/>
    </location>
</feature>
<proteinExistence type="inferred from homology"/>
<evidence type="ECO:0000256" key="1">
    <source>
        <dbReference type="ARBA" id="ARBA00001947"/>
    </source>
</evidence>
<name>A0ABS8YF02_9BACL</name>
<feature type="transmembrane region" description="Helical" evidence="12">
    <location>
        <begin position="154"/>
        <end position="176"/>
    </location>
</feature>
<reference evidence="14 15" key="1">
    <citation type="submission" date="2021-11" db="EMBL/GenBank/DDBJ databases">
        <title>Draft genome sequence of Paenibacillus profundus YoMME, a new Gram-positive bacteria with exoelectrogenic properties.</title>
        <authorList>
            <person name="Hubenova Y."/>
            <person name="Hubenova E."/>
            <person name="Manasiev Y."/>
            <person name="Peykov S."/>
            <person name="Mitov M."/>
        </authorList>
    </citation>
    <scope>NUCLEOTIDE SEQUENCE [LARGE SCALE GENOMIC DNA]</scope>
    <source>
        <strain evidence="14 15">YoMME</strain>
    </source>
</reference>
<evidence type="ECO:0000313" key="15">
    <source>
        <dbReference type="Proteomes" id="UP001199916"/>
    </source>
</evidence>
<keyword evidence="8" id="KW-0862">Zinc</keyword>
<dbReference type="InterPro" id="IPR008915">
    <property type="entry name" value="Peptidase_M50"/>
</dbReference>
<comment type="caution">
    <text evidence="14">The sequence shown here is derived from an EMBL/GenBank/DDBJ whole genome shotgun (WGS) entry which is preliminary data.</text>
</comment>
<evidence type="ECO:0000256" key="11">
    <source>
        <dbReference type="ARBA" id="ARBA00023136"/>
    </source>
</evidence>
<dbReference type="Proteomes" id="UP001199916">
    <property type="component" value="Unassembled WGS sequence"/>
</dbReference>
<keyword evidence="4" id="KW-0645">Protease</keyword>
<comment type="similarity">
    <text evidence="3">Belongs to the peptidase M50B family.</text>
</comment>
<feature type="transmembrane region" description="Helical" evidence="12">
    <location>
        <begin position="116"/>
        <end position="134"/>
    </location>
</feature>
<feature type="transmembrane region" description="Helical" evidence="12">
    <location>
        <begin position="82"/>
        <end position="104"/>
    </location>
</feature>
<keyword evidence="10" id="KW-0482">Metalloprotease</keyword>
<accession>A0ABS8YF02</accession>
<gene>
    <name evidence="14" type="ORF">LQV63_13110</name>
</gene>
<dbReference type="PANTHER" id="PTHR39188">
    <property type="entry name" value="MEMBRANE-ASSOCIATED ZINC METALLOPROTEASE M50B"/>
    <property type="match status" value="1"/>
</dbReference>
<evidence type="ECO:0000256" key="8">
    <source>
        <dbReference type="ARBA" id="ARBA00022833"/>
    </source>
</evidence>
<evidence type="ECO:0000256" key="2">
    <source>
        <dbReference type="ARBA" id="ARBA00004141"/>
    </source>
</evidence>
<keyword evidence="5 12" id="KW-0812">Transmembrane</keyword>
<keyword evidence="9 12" id="KW-1133">Transmembrane helix</keyword>
<sequence>MIKWRGTVYSLHPLFVLMLGMAALTGYIFELLTLFAIVLVHELGHVVAARMFGWSITEVKLLPFGGVAETEDGSLAPAWQEWIVAIAGPLQNGIMIAAALFFQHMGWWNDKWTEDFVRANAFIGLFNLLPILPLDGGRMLQAVCSLWFSYHRTLLLGAWMSIGCSVLMALFSVYPLLLGERMNLNLFVLSLFLLWSNWVEQRNLPYRFVRFLMHRPIRLRQWEQRVSLGRPIVAQSGRSLSMVVRLFRRDSYHFIYVMGESGRIQRVIPEQQLIDAFFDAPTPGGTNIGRK</sequence>
<keyword evidence="15" id="KW-1185">Reference proteome</keyword>